<evidence type="ECO:0000313" key="16">
    <source>
        <dbReference type="Ensembl" id="ENSPSNP00000031502.1"/>
    </source>
</evidence>
<dbReference type="GO" id="GO:0000139">
    <property type="term" value="C:Golgi membrane"/>
    <property type="evidence" value="ECO:0007669"/>
    <property type="project" value="UniProtKB-SubCell"/>
</dbReference>
<evidence type="ECO:0000259" key="13">
    <source>
        <dbReference type="Pfam" id="PF01602"/>
    </source>
</evidence>
<evidence type="ECO:0000256" key="10">
    <source>
        <dbReference type="ARBA" id="ARBA00023329"/>
    </source>
</evidence>
<keyword evidence="3 11" id="KW-0813">Transport</keyword>
<evidence type="ECO:0000256" key="1">
    <source>
        <dbReference type="ARBA" id="ARBA00004255"/>
    </source>
</evidence>
<dbReference type="GO" id="GO:0006886">
    <property type="term" value="P:intracellular protein transport"/>
    <property type="evidence" value="ECO:0007669"/>
    <property type="project" value="InterPro"/>
</dbReference>
<dbReference type="GO" id="GO:0030126">
    <property type="term" value="C:COPI vesicle coat"/>
    <property type="evidence" value="ECO:0007669"/>
    <property type="project" value="InterPro"/>
</dbReference>
<accession>A0A8C9EFY4</accession>
<organism evidence="16 17">
    <name type="scientific">Phocoena sinus</name>
    <name type="common">Vaquita</name>
    <dbReference type="NCBI Taxonomy" id="42100"/>
    <lineage>
        <taxon>Eukaryota</taxon>
        <taxon>Metazoa</taxon>
        <taxon>Chordata</taxon>
        <taxon>Craniata</taxon>
        <taxon>Vertebrata</taxon>
        <taxon>Euteleostomi</taxon>
        <taxon>Mammalia</taxon>
        <taxon>Eutheria</taxon>
        <taxon>Laurasiatheria</taxon>
        <taxon>Artiodactyla</taxon>
        <taxon>Whippomorpha</taxon>
        <taxon>Cetacea</taxon>
        <taxon>Odontoceti</taxon>
        <taxon>Phocoenidae</taxon>
        <taxon>Phocoena</taxon>
    </lineage>
</organism>
<evidence type="ECO:0000259" key="14">
    <source>
        <dbReference type="Pfam" id="PF08752"/>
    </source>
</evidence>
<evidence type="ECO:0000256" key="6">
    <source>
        <dbReference type="ARBA" id="ARBA00022892"/>
    </source>
</evidence>
<dbReference type="Pfam" id="PF01602">
    <property type="entry name" value="Adaptin_N"/>
    <property type="match status" value="1"/>
</dbReference>
<dbReference type="Gene3D" id="3.30.310.10">
    <property type="entry name" value="TATA-Binding Protein"/>
    <property type="match status" value="1"/>
</dbReference>
<evidence type="ECO:0000256" key="7">
    <source>
        <dbReference type="ARBA" id="ARBA00022927"/>
    </source>
</evidence>
<keyword evidence="12" id="KW-0732">Signal</keyword>
<dbReference type="GO" id="GO:0009306">
    <property type="term" value="P:protein secretion"/>
    <property type="evidence" value="ECO:0007669"/>
    <property type="project" value="TreeGrafter"/>
</dbReference>
<dbReference type="PIRSF" id="PIRSF037093">
    <property type="entry name" value="Coatomer_gamma_subunit"/>
    <property type="match status" value="1"/>
</dbReference>
<evidence type="ECO:0000256" key="9">
    <source>
        <dbReference type="ARBA" id="ARBA00023136"/>
    </source>
</evidence>
<comment type="subunit">
    <text evidence="11">Oligomeric complex.</text>
</comment>
<evidence type="ECO:0000256" key="11">
    <source>
        <dbReference type="PIRNR" id="PIRNR037093"/>
    </source>
</evidence>
<keyword evidence="6 11" id="KW-0931">ER-Golgi transport</keyword>
<feature type="domain" description="Coatomer subunit gamma C-terminal" evidence="15">
    <location>
        <begin position="746"/>
        <end position="858"/>
    </location>
</feature>
<dbReference type="FunFam" id="3.30.310.10:FF:000006">
    <property type="entry name" value="Coatomer subunit gamma"/>
    <property type="match status" value="1"/>
</dbReference>
<proteinExistence type="inferred from homology"/>
<dbReference type="PANTHER" id="PTHR10261:SF3">
    <property type="entry name" value="COATOMER SUBUNIT GAMMA-1"/>
    <property type="match status" value="1"/>
</dbReference>
<evidence type="ECO:0000256" key="2">
    <source>
        <dbReference type="ARBA" id="ARBA00010720"/>
    </source>
</evidence>
<dbReference type="InterPro" id="IPR013040">
    <property type="entry name" value="Coatomer_gsu_app_Ig-like_dom"/>
</dbReference>
<evidence type="ECO:0000256" key="8">
    <source>
        <dbReference type="ARBA" id="ARBA00023034"/>
    </source>
</evidence>
<dbReference type="InterPro" id="IPR013041">
    <property type="entry name" value="Clathrin_app_Ig-like_sf"/>
</dbReference>
<dbReference type="Gene3D" id="1.25.10.10">
    <property type="entry name" value="Leucine-rich Repeat Variant"/>
    <property type="match status" value="2"/>
</dbReference>
<name>A0A8C9EFY4_PHOSS</name>
<dbReference type="GO" id="GO:0072384">
    <property type="term" value="P:organelle transport along microtubule"/>
    <property type="evidence" value="ECO:0007669"/>
    <property type="project" value="TreeGrafter"/>
</dbReference>
<dbReference type="SUPFAM" id="SSF49348">
    <property type="entry name" value="Clathrin adaptor appendage domain"/>
    <property type="match status" value="1"/>
</dbReference>
<feature type="chain" id="PRO_5034460422" description="Coatomer subunit gamma" evidence="12">
    <location>
        <begin position="20"/>
        <end position="859"/>
    </location>
</feature>
<dbReference type="GO" id="GO:0005783">
    <property type="term" value="C:endoplasmic reticulum"/>
    <property type="evidence" value="ECO:0007669"/>
    <property type="project" value="TreeGrafter"/>
</dbReference>
<comment type="similarity">
    <text evidence="2 11">Belongs to the COPG family.</text>
</comment>
<comment type="function">
    <text evidence="11">The coatomer is a cytosolic protein complex that binds to dilysine motifs and reversibly associates with Golgi non-clathrin-coated vesicles, which further mediate biosynthetic protein transport from the ER, via the Golgi up to the trans Golgi network. Coatomer complex is required for budding from Golgi membranes, and is essential for the retrograde Golgi-to-ER transport of dilysine-tagged proteins.</text>
</comment>
<keyword evidence="7 11" id="KW-0653">Protein transport</keyword>
<dbReference type="InterPro" id="IPR017106">
    <property type="entry name" value="Coatomer_gsu"/>
</dbReference>
<dbReference type="InterPro" id="IPR012295">
    <property type="entry name" value="TBP_dom_sf"/>
</dbReference>
<dbReference type="SUPFAM" id="SSF48371">
    <property type="entry name" value="ARM repeat"/>
    <property type="match status" value="1"/>
</dbReference>
<dbReference type="Ensembl" id="ENSPSNT00000035339.1">
    <property type="protein sequence ID" value="ENSPSNP00000031502.1"/>
    <property type="gene ID" value="ENSPSNG00000022687.1"/>
</dbReference>
<evidence type="ECO:0000256" key="3">
    <source>
        <dbReference type="ARBA" id="ARBA00022448"/>
    </source>
</evidence>
<keyword evidence="4 11" id="KW-0963">Cytoplasm</keyword>
<evidence type="ECO:0000256" key="5">
    <source>
        <dbReference type="ARBA" id="ARBA00022737"/>
    </source>
</evidence>
<keyword evidence="17" id="KW-1185">Reference proteome</keyword>
<dbReference type="InterPro" id="IPR011989">
    <property type="entry name" value="ARM-like"/>
</dbReference>
<sequence length="859" mass="95234">MEGAPLAGGWLDLLAVCRALVATQRSWNLTRSGTGTCFPWIRLRDPACSLTIGGGSNPFQHLEKSAVLQEARVFNETPINPRKCAHILTKILYLINQGEHLGTTEATEAFFAMTKLFQSNDPTLRRMCYLTIKEMSCIAEDVIIVTSSLTKDMTGKEDSYRGPAVRALCQITDSTMLQAIERYMKQAIVDKVPSVSSSALVSSLHLLKCSFDVVKRWVNEAQEAVSSDNIMVQYHALGLLYHVRKNDRLAVSKMISKFTRHGLKSPFAYCMMIRVASRQLEEEDGSPLFDFIESCLRNKHEMVVYEAASAIVNLPGCSAKELAPAVSVLQLFCSSPKAALRYAAVRTLNKVAMKHPSAVTACNLDLENLVTDSNRSIATLAITTLLKTGSEGSIDRLMKQISSFMSEISDEFKVHSPRLPRPPSALSSPLVLQGGFEYKRTASSPCWPRASCTSWARRGPKTNNPSKYIPLAVNRICFVNTGAVSALAKFGAQNEEMLPSILVLLKRCVMDDDNEVRDRATFYLSVLEQKQKALNAGYILNGLTVSIPGLERALQQYTLEPSEKPFDLKSVPLATTPMAEQRTAKQPEKVAATRQEIFQEQLAAVPEFQGLGPLFKSSPEPVALTESETEYVIRCTKHTFPEHMVFQFDCTNTLNDQTLENVTVQLEPTEAYEVLCYVPARSLPYNQPGTCYTLVALPKEDPTAVGCTFSCMMKFTVKDCDPTTGETDDEGYEDEYVLEDLEVTIADHIQKVMKLNFEAAWDEVGDEFEKEETFTLSTIKTLEEAVGNIVKFLGMHPCERSDKVPDNKNTHTLLLAGVFRGGHDILVRSRLLLLDTVTMQVTARSSEELPVDIVLASVG</sequence>
<keyword evidence="8 11" id="KW-0333">Golgi apparatus</keyword>
<dbReference type="InterPro" id="IPR037067">
    <property type="entry name" value="Coatomer_gsu_app_sf"/>
</dbReference>
<comment type="subcellular location">
    <subcellularLocation>
        <location evidence="11">Cytoplasm</location>
    </subcellularLocation>
    <subcellularLocation>
        <location evidence="1 11">Golgi apparatus membrane</location>
        <topology evidence="1 11">Peripheral membrane protein</topology>
        <orientation evidence="1 11">Cytoplasmic side</orientation>
    </subcellularLocation>
    <subcellularLocation>
        <location evidence="11">Cytoplasmic vesicle</location>
        <location evidence="11">COPI-coated vesicle membrane</location>
        <topology evidence="11">Peripheral membrane protein</topology>
        <orientation evidence="11">Cytoplasmic side</orientation>
    </subcellularLocation>
</comment>
<dbReference type="Pfam" id="PF08752">
    <property type="entry name" value="COP-gamma_platf"/>
    <property type="match status" value="1"/>
</dbReference>
<dbReference type="InterPro" id="IPR016024">
    <property type="entry name" value="ARM-type_fold"/>
</dbReference>
<dbReference type="InterPro" id="IPR002553">
    <property type="entry name" value="Clathrin/coatomer_adapt-like_N"/>
</dbReference>
<dbReference type="Proteomes" id="UP000694554">
    <property type="component" value="Chromosome 11"/>
</dbReference>
<feature type="signal peptide" evidence="12">
    <location>
        <begin position="1"/>
        <end position="19"/>
    </location>
</feature>
<dbReference type="GO" id="GO:0006888">
    <property type="term" value="P:endoplasmic reticulum to Golgi vesicle-mediated transport"/>
    <property type="evidence" value="ECO:0007669"/>
    <property type="project" value="TreeGrafter"/>
</dbReference>
<reference evidence="16" key="2">
    <citation type="submission" date="2025-08" db="UniProtKB">
        <authorList>
            <consortium name="Ensembl"/>
        </authorList>
    </citation>
    <scope>IDENTIFICATION</scope>
</reference>
<dbReference type="FunFam" id="1.25.10.10:FF:000038">
    <property type="entry name" value="Coatomer subunit gamma"/>
    <property type="match status" value="1"/>
</dbReference>
<dbReference type="Gene3D" id="2.60.40.1480">
    <property type="entry name" value="Coatomer, gamma subunit, appendage domain"/>
    <property type="match status" value="1"/>
</dbReference>
<protein>
    <recommendedName>
        <fullName evidence="11">Coatomer subunit gamma</fullName>
    </recommendedName>
</protein>
<feature type="domain" description="Coatomer gamma subunit appendage Ig-like subdomain" evidence="14">
    <location>
        <begin position="597"/>
        <end position="744"/>
    </location>
</feature>
<keyword evidence="5" id="KW-0677">Repeat</keyword>
<evidence type="ECO:0000313" key="17">
    <source>
        <dbReference type="Proteomes" id="UP000694554"/>
    </source>
</evidence>
<dbReference type="GeneTree" id="ENSGT00390000016313"/>
<dbReference type="Pfam" id="PF16381">
    <property type="entry name" value="Coatomer_g_Cpla"/>
    <property type="match status" value="1"/>
</dbReference>
<keyword evidence="10 11" id="KW-0968">Cytoplasmic vesicle</keyword>
<dbReference type="InterPro" id="IPR009028">
    <property type="entry name" value="Coatomer/calthrin_app_sub_C"/>
</dbReference>
<gene>
    <name evidence="16" type="primary">COPG1</name>
</gene>
<feature type="domain" description="Clathrin/coatomer adaptor adaptin-like N-terminal" evidence="13">
    <location>
        <begin position="64"/>
        <end position="413"/>
    </location>
</feature>
<evidence type="ECO:0000256" key="4">
    <source>
        <dbReference type="ARBA" id="ARBA00022490"/>
    </source>
</evidence>
<dbReference type="GO" id="GO:0006891">
    <property type="term" value="P:intra-Golgi vesicle-mediated transport"/>
    <property type="evidence" value="ECO:0007669"/>
    <property type="project" value="TreeGrafter"/>
</dbReference>
<reference evidence="16" key="3">
    <citation type="submission" date="2025-09" db="UniProtKB">
        <authorList>
            <consortium name="Ensembl"/>
        </authorList>
    </citation>
    <scope>IDENTIFICATION</scope>
</reference>
<reference evidence="16" key="1">
    <citation type="submission" date="2019-08" db="EMBL/GenBank/DDBJ databases">
        <title>Phocoena sinus (Vaquita) genome, mPhoSin1, primary haplotype.</title>
        <authorList>
            <person name="Morin P."/>
            <person name="Mountcastle J."/>
            <person name="Fungtammasan C."/>
            <person name="Rhie A."/>
            <person name="Rojas-Bracho L."/>
            <person name="Smith C.R."/>
            <person name="Taylor B.L."/>
            <person name="Gulland F.M.D."/>
            <person name="Musser W."/>
            <person name="Houck M."/>
            <person name="Haase B."/>
            <person name="Paez S."/>
            <person name="Howe K."/>
            <person name="Torrance J."/>
            <person name="Formenti G."/>
            <person name="Phillippy A."/>
            <person name="Ryder O."/>
            <person name="Jarvis E.D."/>
            <person name="Fedrigo O."/>
        </authorList>
    </citation>
    <scope>NUCLEOTIDE SEQUENCE [LARGE SCALE GENOMIC DNA]</scope>
</reference>
<evidence type="ECO:0000259" key="15">
    <source>
        <dbReference type="Pfam" id="PF16381"/>
    </source>
</evidence>
<dbReference type="GO" id="GO:0005198">
    <property type="term" value="F:structural molecule activity"/>
    <property type="evidence" value="ECO:0007669"/>
    <property type="project" value="InterPro"/>
</dbReference>
<keyword evidence="9 11" id="KW-0472">Membrane</keyword>
<dbReference type="GO" id="GO:0005793">
    <property type="term" value="C:endoplasmic reticulum-Golgi intermediate compartment"/>
    <property type="evidence" value="ECO:0007669"/>
    <property type="project" value="TreeGrafter"/>
</dbReference>
<dbReference type="SUPFAM" id="SSF55711">
    <property type="entry name" value="Subdomain of clathrin and coatomer appendage domain"/>
    <property type="match status" value="1"/>
</dbReference>
<dbReference type="InterPro" id="IPR032154">
    <property type="entry name" value="Coatomer_g_Cpla"/>
</dbReference>
<dbReference type="FunFam" id="2.60.40.1480:FF:000001">
    <property type="entry name" value="Coatomer subunit gamma"/>
    <property type="match status" value="1"/>
</dbReference>
<dbReference type="PANTHER" id="PTHR10261">
    <property type="entry name" value="COATOMER SUBUNIT GAMMA"/>
    <property type="match status" value="1"/>
</dbReference>
<evidence type="ECO:0000256" key="12">
    <source>
        <dbReference type="SAM" id="SignalP"/>
    </source>
</evidence>
<dbReference type="AlphaFoldDB" id="A0A8C9EFY4"/>